<reference evidence="1 2" key="1">
    <citation type="submission" date="2020-02" db="EMBL/GenBank/DDBJ databases">
        <authorList>
            <person name="Ma Q."/>
            <person name="Huang Y."/>
            <person name="Song X."/>
            <person name="Pei D."/>
        </authorList>
    </citation>
    <scope>NUCLEOTIDE SEQUENCE [LARGE SCALE GENOMIC DNA]</scope>
    <source>
        <strain evidence="1">Sxm20200214</strain>
        <tissue evidence="1">Leaf</tissue>
    </source>
</reference>
<evidence type="ECO:0000313" key="1">
    <source>
        <dbReference type="EMBL" id="KAG2332540.1"/>
    </source>
</evidence>
<keyword evidence="2" id="KW-1185">Reference proteome</keyword>
<dbReference type="EMBL" id="JAAMPC010000001">
    <property type="protein sequence ID" value="KAG2332540.1"/>
    <property type="molecule type" value="Genomic_DNA"/>
</dbReference>
<evidence type="ECO:0000313" key="2">
    <source>
        <dbReference type="Proteomes" id="UP000886595"/>
    </source>
</evidence>
<comment type="caution">
    <text evidence="1">The sequence shown here is derived from an EMBL/GenBank/DDBJ whole genome shotgun (WGS) entry which is preliminary data.</text>
</comment>
<organism evidence="1 2">
    <name type="scientific">Brassica carinata</name>
    <name type="common">Ethiopian mustard</name>
    <name type="synonym">Abyssinian cabbage</name>
    <dbReference type="NCBI Taxonomy" id="52824"/>
    <lineage>
        <taxon>Eukaryota</taxon>
        <taxon>Viridiplantae</taxon>
        <taxon>Streptophyta</taxon>
        <taxon>Embryophyta</taxon>
        <taxon>Tracheophyta</taxon>
        <taxon>Spermatophyta</taxon>
        <taxon>Magnoliopsida</taxon>
        <taxon>eudicotyledons</taxon>
        <taxon>Gunneridae</taxon>
        <taxon>Pentapetalae</taxon>
        <taxon>rosids</taxon>
        <taxon>malvids</taxon>
        <taxon>Brassicales</taxon>
        <taxon>Brassicaceae</taxon>
        <taxon>Brassiceae</taxon>
        <taxon>Brassica</taxon>
    </lineage>
</organism>
<accession>A0A8X7WNP1</accession>
<name>A0A8X7WNP1_BRACI</name>
<protein>
    <submittedName>
        <fullName evidence="1">Uncharacterized protein</fullName>
    </submittedName>
</protein>
<dbReference type="AlphaFoldDB" id="A0A8X7WNP1"/>
<proteinExistence type="predicted"/>
<sequence length="128" mass="15067">MEQRFCSCNTGNIKEESRWDYAMYELFGHGAMIGGDRHKITDPIDMLVQWLHLLNASKCYYDIEQATDDIDHHYDQHQHNHYHDSTEMGETERNSYVSSYMNGESFHKFPLPPPPLVIAAESFEEHMR</sequence>
<dbReference type="Proteomes" id="UP000886595">
    <property type="component" value="Unassembled WGS sequence"/>
</dbReference>
<gene>
    <name evidence="1" type="ORF">Bca52824_003720</name>
</gene>